<evidence type="ECO:0000256" key="1">
    <source>
        <dbReference type="ARBA" id="ARBA00006484"/>
    </source>
</evidence>
<dbReference type="GO" id="GO:0016616">
    <property type="term" value="F:oxidoreductase activity, acting on the CH-OH group of donors, NAD or NADP as acceptor"/>
    <property type="evidence" value="ECO:0007669"/>
    <property type="project" value="UniProtKB-ARBA"/>
</dbReference>
<keyword evidence="2" id="KW-0560">Oxidoreductase</keyword>
<dbReference type="OrthoDB" id="9803333at2"/>
<dbReference type="PROSITE" id="PS00061">
    <property type="entry name" value="ADH_SHORT"/>
    <property type="match status" value="1"/>
</dbReference>
<dbReference type="PANTHER" id="PTHR43115:SF4">
    <property type="entry name" value="DEHYDROGENASE_REDUCTASE SDR FAMILY MEMBER 11"/>
    <property type="match status" value="1"/>
</dbReference>
<evidence type="ECO:0000256" key="2">
    <source>
        <dbReference type="ARBA" id="ARBA00023002"/>
    </source>
</evidence>
<dbReference type="InterPro" id="IPR036291">
    <property type="entry name" value="NAD(P)-bd_dom_sf"/>
</dbReference>
<keyword evidence="5" id="KW-1185">Reference proteome</keyword>
<dbReference type="RefSeq" id="WP_151969835.1">
    <property type="nucleotide sequence ID" value="NZ_AP019860.1"/>
</dbReference>
<dbReference type="InterPro" id="IPR002347">
    <property type="entry name" value="SDR_fam"/>
</dbReference>
<evidence type="ECO:0000313" key="5">
    <source>
        <dbReference type="Proteomes" id="UP000326354"/>
    </source>
</evidence>
<dbReference type="EMBL" id="AP019860">
    <property type="protein sequence ID" value="BBM85745.1"/>
    <property type="molecule type" value="Genomic_DNA"/>
</dbReference>
<evidence type="ECO:0000256" key="3">
    <source>
        <dbReference type="RuleBase" id="RU000363"/>
    </source>
</evidence>
<dbReference type="Pfam" id="PF00106">
    <property type="entry name" value="adh_short"/>
    <property type="match status" value="1"/>
</dbReference>
<accession>A0A5S9F4F4</accession>
<comment type="similarity">
    <text evidence="1 3">Belongs to the short-chain dehydrogenases/reductases (SDR) family.</text>
</comment>
<dbReference type="InterPro" id="IPR020904">
    <property type="entry name" value="Sc_DH/Rdtase_CS"/>
</dbReference>
<dbReference type="PANTHER" id="PTHR43115">
    <property type="entry name" value="DEHYDROGENASE/REDUCTASE SDR FAMILY MEMBER 11"/>
    <property type="match status" value="1"/>
</dbReference>
<reference evidence="4 5" key="1">
    <citation type="submission" date="2019-08" db="EMBL/GenBank/DDBJ databases">
        <title>Complete genome sequence of Candidatus Uab amorphum.</title>
        <authorList>
            <person name="Shiratori T."/>
            <person name="Suzuki S."/>
            <person name="Kakizawa Y."/>
            <person name="Ishida K."/>
        </authorList>
    </citation>
    <scope>NUCLEOTIDE SEQUENCE [LARGE SCALE GENOMIC DNA]</scope>
    <source>
        <strain evidence="4 5">SRT547</strain>
    </source>
</reference>
<organism evidence="4 5">
    <name type="scientific">Uabimicrobium amorphum</name>
    <dbReference type="NCBI Taxonomy" id="2596890"/>
    <lineage>
        <taxon>Bacteria</taxon>
        <taxon>Pseudomonadati</taxon>
        <taxon>Planctomycetota</taxon>
        <taxon>Candidatus Uabimicrobiia</taxon>
        <taxon>Candidatus Uabimicrobiales</taxon>
        <taxon>Candidatus Uabimicrobiaceae</taxon>
        <taxon>Candidatus Uabimicrobium</taxon>
    </lineage>
</organism>
<dbReference type="PRINTS" id="PR00080">
    <property type="entry name" value="SDRFAMILY"/>
</dbReference>
<dbReference type="AlphaFoldDB" id="A0A5S9F4F4"/>
<protein>
    <submittedName>
        <fullName evidence="4">Short-chain dehydrogenase</fullName>
    </submittedName>
</protein>
<dbReference type="Proteomes" id="UP000326354">
    <property type="component" value="Chromosome"/>
</dbReference>
<evidence type="ECO:0000313" key="4">
    <source>
        <dbReference type="EMBL" id="BBM85745.1"/>
    </source>
</evidence>
<sequence length="247" mass="27459">MELLRDKVVLVTGASSGIGREAAKQLVEKGAIVIACARRFDRLQKLQKEVDNKERLDIIQVDMRSEDEIRTMFTKIKEQYNGVDILINNAGVSHRSPLVDGDAELWREMLEVNVLSLCICTREAIQQMQEKKVDGHIIHISSMSAHRVPPGGGVYAATKHAVKALTESLRKELRVAGSNIRITSISPALVKTALMTSYLKNEEARSMFTTTKVLDADDVVAAIIYALTQPPHVQVHDILVRSVHQIT</sequence>
<dbReference type="SUPFAM" id="SSF51735">
    <property type="entry name" value="NAD(P)-binding Rossmann-fold domains"/>
    <property type="match status" value="1"/>
</dbReference>
<dbReference type="Gene3D" id="3.40.50.720">
    <property type="entry name" value="NAD(P)-binding Rossmann-like Domain"/>
    <property type="match status" value="1"/>
</dbReference>
<name>A0A5S9F4F4_UABAM</name>
<dbReference type="PRINTS" id="PR00081">
    <property type="entry name" value="GDHRDH"/>
</dbReference>
<proteinExistence type="inferred from homology"/>
<dbReference type="KEGG" id="uam:UABAM_04123"/>
<dbReference type="FunFam" id="3.40.50.720:FF:000047">
    <property type="entry name" value="NADP-dependent L-serine/L-allo-threonine dehydrogenase"/>
    <property type="match status" value="1"/>
</dbReference>
<gene>
    <name evidence="4" type="ORF">UABAM_04123</name>
</gene>